<evidence type="ECO:0000313" key="2">
    <source>
        <dbReference type="EMBL" id="GCE19368.1"/>
    </source>
</evidence>
<dbReference type="InterPro" id="IPR045851">
    <property type="entry name" value="AMP-bd_C_sf"/>
</dbReference>
<name>A0A402AJL1_9CHLR</name>
<dbReference type="Proteomes" id="UP000287188">
    <property type="component" value="Unassembled WGS sequence"/>
</dbReference>
<sequence length="352" mass="39760">MLSHGNITSNAIASVDAVKITAADRALSILPLSHMFEMTIDMALIHVGASIVYARSLLPDTLFRLLATQNITCMVLVPQALQLFMNGIEREVRRQKLEKQWETLHKIARRVPFQWRHYLFRSVHKRFGGHFRLFVSGGAYLSPKLGYAWEEMGFRILQGYGATECSPVISANPLNDHTLESVGRPIPGVEIRIEADNEIQVRGPNVALGYWQNPEATAAAFQNGWYSTGDLGYLDKRNNLYLKGRKKNLIVLANGMNVYPEDVENVLHNQPTVKDAAVFGLTEKDQGPMMHAVLLMDDASQAKAVIQNANKQLASHQQIKGFTIWSEKDFPRTHTLKVKRQEVFEMLPQLRR</sequence>
<dbReference type="GO" id="GO:0031956">
    <property type="term" value="F:medium-chain fatty acid-CoA ligase activity"/>
    <property type="evidence" value="ECO:0007669"/>
    <property type="project" value="TreeGrafter"/>
</dbReference>
<dbReference type="PANTHER" id="PTHR43201:SF32">
    <property type="entry name" value="2-SUCCINYLBENZOATE--COA LIGASE, CHLOROPLASTIC_PEROXISOMAL"/>
    <property type="match status" value="1"/>
</dbReference>
<reference evidence="3" key="1">
    <citation type="submission" date="2018-12" db="EMBL/GenBank/DDBJ databases">
        <title>Tengunoibacter tsumagoiensis gen. nov., sp. nov., Dictyobacter kobayashii sp. nov., D. alpinus sp. nov., and D. joshuensis sp. nov. and description of Dictyobacteraceae fam. nov. within the order Ktedonobacterales isolated from Tengu-no-mugimeshi.</title>
        <authorList>
            <person name="Wang C.M."/>
            <person name="Zheng Y."/>
            <person name="Sakai Y."/>
            <person name="Toyoda A."/>
            <person name="Minakuchi Y."/>
            <person name="Abe K."/>
            <person name="Yokota A."/>
            <person name="Yabe S."/>
        </authorList>
    </citation>
    <scope>NUCLEOTIDE SEQUENCE [LARGE SCALE GENOMIC DNA]</scope>
    <source>
        <strain evidence="3">Uno11</strain>
    </source>
</reference>
<gene>
    <name evidence="2" type="ORF">KDK_31680</name>
</gene>
<accession>A0A402AJL1</accession>
<dbReference type="GO" id="GO:0006631">
    <property type="term" value="P:fatty acid metabolic process"/>
    <property type="evidence" value="ECO:0007669"/>
    <property type="project" value="TreeGrafter"/>
</dbReference>
<dbReference type="AlphaFoldDB" id="A0A402AJL1"/>
<evidence type="ECO:0000313" key="3">
    <source>
        <dbReference type="Proteomes" id="UP000287188"/>
    </source>
</evidence>
<comment type="caution">
    <text evidence="2">The sequence shown here is derived from an EMBL/GenBank/DDBJ whole genome shotgun (WGS) entry which is preliminary data.</text>
</comment>
<dbReference type="InterPro" id="IPR042099">
    <property type="entry name" value="ANL_N_sf"/>
</dbReference>
<dbReference type="PANTHER" id="PTHR43201">
    <property type="entry name" value="ACYL-COA SYNTHETASE"/>
    <property type="match status" value="1"/>
</dbReference>
<dbReference type="Pfam" id="PF23562">
    <property type="entry name" value="AMP-binding_C_3"/>
    <property type="match status" value="1"/>
</dbReference>
<dbReference type="Pfam" id="PF00501">
    <property type="entry name" value="AMP-binding"/>
    <property type="match status" value="1"/>
</dbReference>
<dbReference type="InterPro" id="IPR000873">
    <property type="entry name" value="AMP-dep_synth/lig_dom"/>
</dbReference>
<dbReference type="Gene3D" id="3.30.300.30">
    <property type="match status" value="1"/>
</dbReference>
<protein>
    <recommendedName>
        <fullName evidence="1">AMP-dependent synthetase/ligase domain-containing protein</fullName>
    </recommendedName>
</protein>
<dbReference type="Gene3D" id="3.40.50.12780">
    <property type="entry name" value="N-terminal domain of ligase-like"/>
    <property type="match status" value="1"/>
</dbReference>
<dbReference type="SUPFAM" id="SSF56801">
    <property type="entry name" value="Acetyl-CoA synthetase-like"/>
    <property type="match status" value="1"/>
</dbReference>
<keyword evidence="3" id="KW-1185">Reference proteome</keyword>
<feature type="domain" description="AMP-dependent synthetase/ligase" evidence="1">
    <location>
        <begin position="1"/>
        <end position="211"/>
    </location>
</feature>
<evidence type="ECO:0000259" key="1">
    <source>
        <dbReference type="Pfam" id="PF00501"/>
    </source>
</evidence>
<organism evidence="2 3">
    <name type="scientific">Dictyobacter kobayashii</name>
    <dbReference type="NCBI Taxonomy" id="2014872"/>
    <lineage>
        <taxon>Bacteria</taxon>
        <taxon>Bacillati</taxon>
        <taxon>Chloroflexota</taxon>
        <taxon>Ktedonobacteria</taxon>
        <taxon>Ktedonobacterales</taxon>
        <taxon>Dictyobacteraceae</taxon>
        <taxon>Dictyobacter</taxon>
    </lineage>
</organism>
<proteinExistence type="predicted"/>
<dbReference type="EMBL" id="BIFS01000001">
    <property type="protein sequence ID" value="GCE19368.1"/>
    <property type="molecule type" value="Genomic_DNA"/>
</dbReference>
<dbReference type="OrthoDB" id="9781737at2"/>